<organism evidence="4 5">
    <name type="scientific">Pseudoalteromonas piratica</name>
    <dbReference type="NCBI Taxonomy" id="1348114"/>
    <lineage>
        <taxon>Bacteria</taxon>
        <taxon>Pseudomonadati</taxon>
        <taxon>Pseudomonadota</taxon>
        <taxon>Gammaproteobacteria</taxon>
        <taxon>Alteromonadales</taxon>
        <taxon>Pseudoalteromonadaceae</taxon>
        <taxon>Pseudoalteromonas</taxon>
    </lineage>
</organism>
<evidence type="ECO:0000313" key="5">
    <source>
        <dbReference type="Proteomes" id="UP000030341"/>
    </source>
</evidence>
<dbReference type="AlphaFoldDB" id="A0A0A7EHK0"/>
<protein>
    <submittedName>
        <fullName evidence="4">Uncharacterized protein</fullName>
    </submittedName>
</protein>
<sequence length="290" mass="33720">MIDLKEIPDTQIERLRYIEFSLKFLGMFSRSDLIEKFGIGTAAASRDIAKYKELAPLNFDHSRNSRNFALNENWQSIFEFESSEVLNQLTGRTVQSTNRAYISNDILDMIDSPSIEIIAPISRAIFNKKAVEVDYFSKSSGLSTKVIIPHAFIYNGTRWHLRGFDRKKERFADFVISRLQSSRNIEADVFEHETQTQDDQWNRIVQLEIEPHPDFPTPTALHSEFNMEEGVLKKKVRASSVGYYLQKLYVDCAKEVTRGEHYFRLRLKNRLALYGVENLWLAPNFDGFDE</sequence>
<dbReference type="Pfam" id="PF26107">
    <property type="entry name" value="BrxR_CTD"/>
    <property type="match status" value="1"/>
</dbReference>
<dbReference type="InterPro" id="IPR016634">
    <property type="entry name" value="CapW-like"/>
</dbReference>
<name>A0A0A7EHK0_9GAMM</name>
<dbReference type="KEGG" id="pseo:OM33_14105"/>
<feature type="domain" description="DNA-binding transcriptional repressor CapW C-terminal dimerisation" evidence="2">
    <location>
        <begin position="204"/>
        <end position="270"/>
    </location>
</feature>
<dbReference type="STRING" id="1348114.OM33_14105"/>
<evidence type="ECO:0000259" key="3">
    <source>
        <dbReference type="Pfam" id="PF26109"/>
    </source>
</evidence>
<dbReference type="InterPro" id="IPR059020">
    <property type="entry name" value="CapW_CTD"/>
</dbReference>
<feature type="domain" description="DNA-binding transcriptional repressor CapW winged helix-turn-helix" evidence="3">
    <location>
        <begin position="13"/>
        <end position="89"/>
    </location>
</feature>
<dbReference type="InterPro" id="IPR026881">
    <property type="entry name" value="WYL_dom"/>
</dbReference>
<proteinExistence type="predicted"/>
<dbReference type="InterPro" id="IPR059019">
    <property type="entry name" value="WHD_CapW"/>
</dbReference>
<feature type="domain" description="WYL" evidence="1">
    <location>
        <begin position="116"/>
        <end position="181"/>
    </location>
</feature>
<keyword evidence="5" id="KW-1185">Reference proteome</keyword>
<evidence type="ECO:0000259" key="2">
    <source>
        <dbReference type="Pfam" id="PF26107"/>
    </source>
</evidence>
<dbReference type="Proteomes" id="UP000030341">
    <property type="component" value="Chromosome 1"/>
</dbReference>
<accession>A0A0A7EHK0</accession>
<reference evidence="4 5" key="1">
    <citation type="submission" date="2014-11" db="EMBL/GenBank/DDBJ databases">
        <title>Complete Genome Sequence of Pseudoalteromonas sp. Strain OCN003 Isolated from Kaneohe Bay, Oahu, Hawaii.</title>
        <authorList>
            <person name="Beurmann S."/>
            <person name="Videau P."/>
            <person name="Ushijima B."/>
            <person name="Smith A.M."/>
            <person name="Aeby G.S."/>
            <person name="Callahan S.M."/>
            <person name="Belcaid M."/>
        </authorList>
    </citation>
    <scope>NUCLEOTIDE SEQUENCE [LARGE SCALE GENOMIC DNA]</scope>
    <source>
        <strain evidence="4 5">OCN003</strain>
    </source>
</reference>
<dbReference type="eggNOG" id="COG2378">
    <property type="taxonomic scope" value="Bacteria"/>
</dbReference>
<dbReference type="EMBL" id="CP009888">
    <property type="protein sequence ID" value="AIY66115.1"/>
    <property type="molecule type" value="Genomic_DNA"/>
</dbReference>
<dbReference type="Pfam" id="PF26109">
    <property type="entry name" value="WHD_BrxR"/>
    <property type="match status" value="1"/>
</dbReference>
<gene>
    <name evidence="4" type="ORF">OM33_14105</name>
</gene>
<dbReference type="Pfam" id="PF13280">
    <property type="entry name" value="WYL"/>
    <property type="match status" value="1"/>
</dbReference>
<evidence type="ECO:0000313" key="4">
    <source>
        <dbReference type="EMBL" id="AIY66115.1"/>
    </source>
</evidence>
<dbReference type="OrthoDB" id="6400324at2"/>
<evidence type="ECO:0000259" key="1">
    <source>
        <dbReference type="Pfam" id="PF13280"/>
    </source>
</evidence>
<dbReference type="PROSITE" id="PS52050">
    <property type="entry name" value="WYL"/>
    <property type="match status" value="1"/>
</dbReference>
<dbReference type="RefSeq" id="WP_038642629.1">
    <property type="nucleotide sequence ID" value="NZ_CP009888.1"/>
</dbReference>
<dbReference type="HOGENOM" id="CLU_054168_0_1_6"/>
<dbReference type="PIRSF" id="PIRSF015558">
    <property type="entry name" value="Txn_reg_DeoR_prd"/>
    <property type="match status" value="1"/>
</dbReference>